<feature type="active site" description="Proton acceptor" evidence="11">
    <location>
        <position position="206"/>
    </location>
</feature>
<dbReference type="InterPro" id="IPR020904">
    <property type="entry name" value="Sc_DH/Rdtase_CS"/>
</dbReference>
<dbReference type="Gramene" id="TRITD2Av1G165290.1">
    <property type="protein sequence ID" value="TRITD2Av1G165290.1"/>
    <property type="gene ID" value="TRITD2Av1G165290"/>
</dbReference>
<feature type="binding site" evidence="12">
    <location>
        <begin position="206"/>
        <end position="210"/>
    </location>
    <ligand>
        <name>NADP(+)</name>
        <dbReference type="ChEBI" id="CHEBI:58349"/>
    </ligand>
</feature>
<keyword evidence="12 14" id="KW-0521">NADP</keyword>
<evidence type="ECO:0000256" key="14">
    <source>
        <dbReference type="RuleBase" id="RU366074"/>
    </source>
</evidence>
<dbReference type="PROSITE" id="PS00061">
    <property type="entry name" value="ADH_SHORT"/>
    <property type="match status" value="1"/>
</dbReference>
<dbReference type="Pfam" id="PF00106">
    <property type="entry name" value="adh_short"/>
    <property type="match status" value="1"/>
</dbReference>
<evidence type="ECO:0000256" key="9">
    <source>
        <dbReference type="ARBA" id="ARBA00023160"/>
    </source>
</evidence>
<feature type="binding site" evidence="12">
    <location>
        <begin position="52"/>
        <end position="55"/>
    </location>
    <ligand>
        <name>NADP(+)</name>
        <dbReference type="ChEBI" id="CHEBI:58349"/>
    </ligand>
</feature>
<accession>A0A9R1R824</accession>
<dbReference type="InterPro" id="IPR002347">
    <property type="entry name" value="SDR_fam"/>
</dbReference>
<dbReference type="PRINTS" id="PR00081">
    <property type="entry name" value="GDHRDH"/>
</dbReference>
<evidence type="ECO:0000256" key="5">
    <source>
        <dbReference type="ARBA" id="ARBA00022528"/>
    </source>
</evidence>
<gene>
    <name evidence="16" type="ORF">TRITD_2Av1G165290</name>
</gene>
<evidence type="ECO:0000256" key="10">
    <source>
        <dbReference type="ARBA" id="ARBA00048508"/>
    </source>
</evidence>
<dbReference type="InterPro" id="IPR050259">
    <property type="entry name" value="SDR"/>
</dbReference>
<evidence type="ECO:0000256" key="12">
    <source>
        <dbReference type="PIRSR" id="PIRSR611284-2"/>
    </source>
</evidence>
<dbReference type="EMBL" id="LT934113">
    <property type="protein sequence ID" value="VAH31656.1"/>
    <property type="molecule type" value="Genomic_DNA"/>
</dbReference>
<dbReference type="SMART" id="SM00822">
    <property type="entry name" value="PKS_KR"/>
    <property type="match status" value="1"/>
</dbReference>
<dbReference type="PANTHER" id="PTHR42879">
    <property type="entry name" value="3-OXOACYL-(ACYL-CARRIER-PROTEIN) REDUCTASE"/>
    <property type="match status" value="1"/>
</dbReference>
<evidence type="ECO:0000256" key="6">
    <source>
        <dbReference type="ARBA" id="ARBA00022640"/>
    </source>
</evidence>
<organism evidence="16 17">
    <name type="scientific">Triticum turgidum subsp. durum</name>
    <name type="common">Durum wheat</name>
    <name type="synonym">Triticum durum</name>
    <dbReference type="NCBI Taxonomy" id="4567"/>
    <lineage>
        <taxon>Eukaryota</taxon>
        <taxon>Viridiplantae</taxon>
        <taxon>Streptophyta</taxon>
        <taxon>Embryophyta</taxon>
        <taxon>Tracheophyta</taxon>
        <taxon>Spermatophyta</taxon>
        <taxon>Magnoliopsida</taxon>
        <taxon>Liliopsida</taxon>
        <taxon>Poales</taxon>
        <taxon>Poaceae</taxon>
        <taxon>BOP clade</taxon>
        <taxon>Pooideae</taxon>
        <taxon>Triticodae</taxon>
        <taxon>Triticeae</taxon>
        <taxon>Triticinae</taxon>
        <taxon>Triticum</taxon>
    </lineage>
</organism>
<dbReference type="GO" id="GO:0004316">
    <property type="term" value="F:3-oxoacyl-[acyl-carrier-protein] reductase (NADPH) activity"/>
    <property type="evidence" value="ECO:0007669"/>
    <property type="project" value="UniProtKB-UniRule"/>
</dbReference>
<keyword evidence="4 14" id="KW-0444">Lipid biosynthesis</keyword>
<dbReference type="GO" id="GO:0006633">
    <property type="term" value="P:fatty acid biosynthetic process"/>
    <property type="evidence" value="ECO:0007669"/>
    <property type="project" value="UniProtKB-KW"/>
</dbReference>
<evidence type="ECO:0000256" key="7">
    <source>
        <dbReference type="ARBA" id="ARBA00022832"/>
    </source>
</evidence>
<dbReference type="GO" id="GO:0009507">
    <property type="term" value="C:chloroplast"/>
    <property type="evidence" value="ECO:0007669"/>
    <property type="project" value="UniProtKB-SubCell"/>
</dbReference>
<comment type="subcellular location">
    <subcellularLocation>
        <location evidence="14">Plastid</location>
        <location evidence="14">Chloroplast</location>
    </subcellularLocation>
    <subcellularLocation>
        <location evidence="14">Plastid</location>
    </subcellularLocation>
    <text evidence="14">And non-photosynthetic plastids.</text>
</comment>
<dbReference type="PRINTS" id="PR00080">
    <property type="entry name" value="SDRFAMILY"/>
</dbReference>
<comment type="catalytic activity">
    <reaction evidence="10 14">
        <text>a (3R)-hydroxyacyl-[ACP] + NADP(+) = a 3-oxoacyl-[ACP] + NADPH + H(+)</text>
        <dbReference type="Rhea" id="RHEA:17397"/>
        <dbReference type="Rhea" id="RHEA-COMP:9916"/>
        <dbReference type="Rhea" id="RHEA-COMP:9945"/>
        <dbReference type="ChEBI" id="CHEBI:15378"/>
        <dbReference type="ChEBI" id="CHEBI:57783"/>
        <dbReference type="ChEBI" id="CHEBI:58349"/>
        <dbReference type="ChEBI" id="CHEBI:78776"/>
        <dbReference type="ChEBI" id="CHEBI:78827"/>
        <dbReference type="EC" id="1.1.1.100"/>
    </reaction>
</comment>
<keyword evidence="17" id="KW-1185">Reference proteome</keyword>
<evidence type="ECO:0000256" key="11">
    <source>
        <dbReference type="PIRSR" id="PIRSR611284-1"/>
    </source>
</evidence>
<dbReference type="AlphaFoldDB" id="A0A9R1R824"/>
<evidence type="ECO:0000256" key="4">
    <source>
        <dbReference type="ARBA" id="ARBA00022516"/>
    </source>
</evidence>
<dbReference type="NCBIfam" id="TIGR01830">
    <property type="entry name" value="3oxo_ACP_reduc"/>
    <property type="match status" value="1"/>
</dbReference>
<feature type="binding site" evidence="12">
    <location>
        <position position="141"/>
    </location>
    <ligand>
        <name>NADP(+)</name>
        <dbReference type="ChEBI" id="CHEBI:58349"/>
    </ligand>
</feature>
<feature type="domain" description="Ketoreductase" evidence="15">
    <location>
        <begin position="46"/>
        <end position="237"/>
    </location>
</feature>
<evidence type="ECO:0000313" key="17">
    <source>
        <dbReference type="Proteomes" id="UP000324705"/>
    </source>
</evidence>
<proteinExistence type="inferred from homology"/>
<comment type="subunit">
    <text evidence="14">Homotetramer.</text>
</comment>
<evidence type="ECO:0000256" key="2">
    <source>
        <dbReference type="ARBA" id="ARBA00006484"/>
    </source>
</evidence>
<dbReference type="FunFam" id="3.40.50.720:FF:000194">
    <property type="entry name" value="3-oxoacyl-[acyl-carrier-protein] reductase, chloroplastic"/>
    <property type="match status" value="1"/>
</dbReference>
<evidence type="ECO:0000256" key="13">
    <source>
        <dbReference type="RuleBase" id="RU000363"/>
    </source>
</evidence>
<sequence>MVEQFKHHYNIASIGGLSLSTPAGVRTHVAAVEQAVVQDATELEAPVVVVTGASRGIGKAVALALGKAGCKVSYFAVLDIHSVLVNYARSSKEAEAVSEEIEASGGQAITFGGDVSKEADVESMMKAAIDKWGTIDILVNNAGITRDTLLMRMKKSQWQDVIDLNLTGVFLCTQAATKVMMKKKKGRVINIASVVGLTGNAGQANYSAAKAGVIGFTKTVAREYASRNINVNAIAPGFIASDMTAELGEELEKRILSTIPLVSTNASFNFFTGRYGQPEEVAGLVEFLALNPTASYITGQVLTIDGGMVRYPVKCPFSENLKTVVVGHLIAIRGQICQICQQLALSCHRIWGYMVNPANYNTH</sequence>
<keyword evidence="9 14" id="KW-0275">Fatty acid biosynthesis</keyword>
<evidence type="ECO:0000256" key="1">
    <source>
        <dbReference type="ARBA" id="ARBA00005194"/>
    </source>
</evidence>
<feature type="binding site" evidence="12">
    <location>
        <position position="239"/>
    </location>
    <ligand>
        <name>NADP(+)</name>
        <dbReference type="ChEBI" id="CHEBI:58349"/>
    </ligand>
</feature>
<keyword evidence="8 14" id="KW-0560">Oxidoreductase</keyword>
<dbReference type="Gene3D" id="3.40.50.720">
    <property type="entry name" value="NAD(P)-binding Rossmann-like Domain"/>
    <property type="match status" value="1"/>
</dbReference>
<evidence type="ECO:0000256" key="8">
    <source>
        <dbReference type="ARBA" id="ARBA00023002"/>
    </source>
</evidence>
<reference evidence="16 17" key="1">
    <citation type="submission" date="2017-09" db="EMBL/GenBank/DDBJ databases">
        <authorList>
            <consortium name="International Durum Wheat Genome Sequencing Consortium (IDWGSC)"/>
            <person name="Milanesi L."/>
        </authorList>
    </citation>
    <scope>NUCLEOTIDE SEQUENCE [LARGE SCALE GENOMIC DNA]</scope>
    <source>
        <strain evidence="17">cv. Svevo</strain>
    </source>
</reference>
<keyword evidence="14" id="KW-0443">Lipid metabolism</keyword>
<dbReference type="EC" id="1.1.1.100" evidence="3 14"/>
<comment type="pathway">
    <text evidence="1 14">Lipid metabolism; fatty acid biosynthesis.</text>
</comment>
<dbReference type="CDD" id="cd05333">
    <property type="entry name" value="BKR_SDR_c"/>
    <property type="match status" value="1"/>
</dbReference>
<dbReference type="InterPro" id="IPR036291">
    <property type="entry name" value="NAD(P)-bd_dom_sf"/>
</dbReference>
<dbReference type="SUPFAM" id="SSF51735">
    <property type="entry name" value="NAD(P)-binding Rossmann-fold domains"/>
    <property type="match status" value="1"/>
</dbReference>
<dbReference type="Proteomes" id="UP000324705">
    <property type="component" value="Chromosome 2A"/>
</dbReference>
<evidence type="ECO:0000259" key="15">
    <source>
        <dbReference type="SMART" id="SM00822"/>
    </source>
</evidence>
<dbReference type="GO" id="GO:0051287">
    <property type="term" value="F:NAD binding"/>
    <property type="evidence" value="ECO:0007669"/>
    <property type="project" value="UniProtKB-UniRule"/>
</dbReference>
<keyword evidence="5" id="KW-0150">Chloroplast</keyword>
<dbReference type="PANTHER" id="PTHR42879:SF2">
    <property type="entry name" value="3-OXOACYL-[ACYL-CARRIER-PROTEIN] REDUCTASE FABG"/>
    <property type="match status" value="1"/>
</dbReference>
<dbReference type="InterPro" id="IPR011284">
    <property type="entry name" value="3oxo_ACP_reduc"/>
</dbReference>
<keyword evidence="7 14" id="KW-0276">Fatty acid metabolism</keyword>
<dbReference type="NCBIfam" id="NF009466">
    <property type="entry name" value="PRK12826.1-2"/>
    <property type="match status" value="1"/>
</dbReference>
<comment type="similarity">
    <text evidence="2 13">Belongs to the short-chain dehydrogenases/reductases (SDR) family.</text>
</comment>
<evidence type="ECO:0000313" key="16">
    <source>
        <dbReference type="EMBL" id="VAH31656.1"/>
    </source>
</evidence>
<dbReference type="InterPro" id="IPR057326">
    <property type="entry name" value="KR_dom"/>
</dbReference>
<keyword evidence="6" id="KW-0934">Plastid</keyword>
<protein>
    <recommendedName>
        <fullName evidence="3 14">3-oxoacyl-[acyl-carrier-protein] reductase</fullName>
        <ecNumber evidence="3 14">1.1.1.100</ecNumber>
    </recommendedName>
</protein>
<name>A0A9R1R824_TRITD</name>
<evidence type="ECO:0000256" key="3">
    <source>
        <dbReference type="ARBA" id="ARBA00012948"/>
    </source>
</evidence>